<feature type="compositionally biased region" description="Low complexity" evidence="1">
    <location>
        <begin position="389"/>
        <end position="399"/>
    </location>
</feature>
<reference evidence="4" key="1">
    <citation type="submission" date="2017-05" db="EMBL/GenBank/DDBJ databases">
        <authorList>
            <person name="Sung H."/>
        </authorList>
    </citation>
    <scope>NUCLEOTIDE SEQUENCE [LARGE SCALE GENOMIC DNA]</scope>
    <source>
        <strain evidence="4">AR23208</strain>
    </source>
</reference>
<dbReference type="GO" id="GO:0042601">
    <property type="term" value="C:endospore-forming forespore"/>
    <property type="evidence" value="ECO:0007669"/>
    <property type="project" value="TreeGrafter"/>
</dbReference>
<organism evidence="3 4">
    <name type="scientific">Tumebacillus avium</name>
    <dbReference type="NCBI Taxonomy" id="1903704"/>
    <lineage>
        <taxon>Bacteria</taxon>
        <taxon>Bacillati</taxon>
        <taxon>Bacillota</taxon>
        <taxon>Bacilli</taxon>
        <taxon>Bacillales</taxon>
        <taxon>Alicyclobacillaceae</taxon>
        <taxon>Tumebacillus</taxon>
    </lineage>
</organism>
<protein>
    <recommendedName>
        <fullName evidence="2">Aminoglycoside phosphotransferase domain-containing protein</fullName>
    </recommendedName>
</protein>
<evidence type="ECO:0000313" key="3">
    <source>
        <dbReference type="EMBL" id="ARU63306.1"/>
    </source>
</evidence>
<dbReference type="Proteomes" id="UP000195437">
    <property type="component" value="Chromosome"/>
</dbReference>
<feature type="region of interest" description="Disordered" evidence="1">
    <location>
        <begin position="366"/>
        <end position="453"/>
    </location>
</feature>
<gene>
    <name evidence="3" type="ORF">CBW65_21700</name>
</gene>
<dbReference type="InterPro" id="IPR011009">
    <property type="entry name" value="Kinase-like_dom_sf"/>
</dbReference>
<name>A0A1Y0IU26_9BACL</name>
<evidence type="ECO:0000256" key="1">
    <source>
        <dbReference type="SAM" id="MobiDB-lite"/>
    </source>
</evidence>
<dbReference type="InterPro" id="IPR047175">
    <property type="entry name" value="CotS-like"/>
</dbReference>
<dbReference type="Gene3D" id="3.30.200.20">
    <property type="entry name" value="Phosphorylase Kinase, domain 1"/>
    <property type="match status" value="1"/>
</dbReference>
<feature type="compositionally biased region" description="Acidic residues" evidence="1">
    <location>
        <begin position="416"/>
        <end position="425"/>
    </location>
</feature>
<dbReference type="Pfam" id="PF01636">
    <property type="entry name" value="APH"/>
    <property type="match status" value="1"/>
</dbReference>
<dbReference type="EMBL" id="CP021434">
    <property type="protein sequence ID" value="ARU63306.1"/>
    <property type="molecule type" value="Genomic_DNA"/>
</dbReference>
<dbReference type="PANTHER" id="PTHR39179">
    <property type="entry name" value="SPORE COAT PROTEIN I"/>
    <property type="match status" value="1"/>
</dbReference>
<dbReference type="PANTHER" id="PTHR39179:SF3">
    <property type="entry name" value="COTS-RELATED PROTEIN"/>
    <property type="match status" value="1"/>
</dbReference>
<feature type="domain" description="Aminoglycoside phosphotransferase" evidence="2">
    <location>
        <begin position="61"/>
        <end position="261"/>
    </location>
</feature>
<keyword evidence="4" id="KW-1185">Reference proteome</keyword>
<accession>A0A1Y0IU26</accession>
<dbReference type="InterPro" id="IPR014255">
    <property type="entry name" value="Spore_coat_CotS"/>
</dbReference>
<proteinExistence type="predicted"/>
<feature type="compositionally biased region" description="Basic and acidic residues" evidence="1">
    <location>
        <begin position="376"/>
        <end position="388"/>
    </location>
</feature>
<dbReference type="Gene3D" id="3.90.1200.10">
    <property type="match status" value="1"/>
</dbReference>
<dbReference type="KEGG" id="tum:CBW65_21700"/>
<dbReference type="InterPro" id="IPR002575">
    <property type="entry name" value="Aminoglycoside_PTrfase"/>
</dbReference>
<dbReference type="AlphaFoldDB" id="A0A1Y0IU26"/>
<dbReference type="SUPFAM" id="SSF56112">
    <property type="entry name" value="Protein kinase-like (PK-like)"/>
    <property type="match status" value="1"/>
</dbReference>
<evidence type="ECO:0000259" key="2">
    <source>
        <dbReference type="Pfam" id="PF01636"/>
    </source>
</evidence>
<sequence>MNMGKKKEEKELQEIFDSFGADPEVLREWDLAVEKIKAVRGVLRIKTPAGYRALKKVSVTESRVRFVQQAVDHLAGKGFPGVPRFIRTKYGDPYVVHATGIYYLTDWMPGKEADLKKAKNVFLAAETLAKLHNAGAGFEGGGFGQETREDFSAQWGRYQAKLSSYDASLEDRREQNVMDESYRTHRSELNKMIHHAAEQLGNSPYGQILEWARENKTICHGSFSRQNLIVDKERLAVVDFDHCHYGHPVHDLGALLTRYMPRYDWDASIGFSILDVYRAVREITAEEMTVLAAYLSFPQRTLEVVEAYFERTRDWDTGRFANRFRKQLALDEGREMFVQDLIARYGLNLSAPSFAPHLEGLEEYDDLESMESSSVETRDDGWETREGSAVEVSENVSVQVEEETPDVSLVSHGDEYGEELEDEAGQSEPNVRFALPRVKQRKPQKPGPWRPRP</sequence>
<evidence type="ECO:0000313" key="4">
    <source>
        <dbReference type="Proteomes" id="UP000195437"/>
    </source>
</evidence>
<dbReference type="NCBIfam" id="TIGR02906">
    <property type="entry name" value="spore_CotS"/>
    <property type="match status" value="1"/>
</dbReference>